<feature type="domain" description="HTH lysR-type" evidence="5">
    <location>
        <begin position="4"/>
        <end position="61"/>
    </location>
</feature>
<dbReference type="InterPro" id="IPR000847">
    <property type="entry name" value="LysR_HTH_N"/>
</dbReference>
<dbReference type="InterPro" id="IPR036390">
    <property type="entry name" value="WH_DNA-bd_sf"/>
</dbReference>
<dbReference type="PRINTS" id="PR00039">
    <property type="entry name" value="HTHLYSR"/>
</dbReference>
<dbReference type="GO" id="GO:0006351">
    <property type="term" value="P:DNA-templated transcription"/>
    <property type="evidence" value="ECO:0007669"/>
    <property type="project" value="TreeGrafter"/>
</dbReference>
<proteinExistence type="inferred from homology"/>
<dbReference type="GO" id="GO:0043565">
    <property type="term" value="F:sequence-specific DNA binding"/>
    <property type="evidence" value="ECO:0007669"/>
    <property type="project" value="TreeGrafter"/>
</dbReference>
<keyword evidence="2" id="KW-0805">Transcription regulation</keyword>
<dbReference type="PANTHER" id="PTHR30537">
    <property type="entry name" value="HTH-TYPE TRANSCRIPTIONAL REGULATOR"/>
    <property type="match status" value="1"/>
</dbReference>
<dbReference type="CDD" id="cd08474">
    <property type="entry name" value="PBP2_CrgA_like_5"/>
    <property type="match status" value="1"/>
</dbReference>
<keyword evidence="6" id="KW-0614">Plasmid</keyword>
<dbReference type="InterPro" id="IPR005119">
    <property type="entry name" value="LysR_subst-bd"/>
</dbReference>
<evidence type="ECO:0000256" key="1">
    <source>
        <dbReference type="ARBA" id="ARBA00009437"/>
    </source>
</evidence>
<evidence type="ECO:0000256" key="4">
    <source>
        <dbReference type="ARBA" id="ARBA00023163"/>
    </source>
</evidence>
<dbReference type="PROSITE" id="PS50931">
    <property type="entry name" value="HTH_LYSR"/>
    <property type="match status" value="1"/>
</dbReference>
<dbReference type="RefSeq" id="WP_099513573.1">
    <property type="nucleotide sequence ID" value="NZ_CP016617.1"/>
</dbReference>
<dbReference type="EMBL" id="CP016617">
    <property type="protein sequence ID" value="ANY82463.1"/>
    <property type="molecule type" value="Genomic_DNA"/>
</dbReference>
<dbReference type="OrthoDB" id="9813056at2"/>
<evidence type="ECO:0000313" key="6">
    <source>
        <dbReference type="EMBL" id="ANY82463.1"/>
    </source>
</evidence>
<comment type="similarity">
    <text evidence="1">Belongs to the LysR transcriptional regulatory family.</text>
</comment>
<dbReference type="Pfam" id="PF00126">
    <property type="entry name" value="HTH_1"/>
    <property type="match status" value="1"/>
</dbReference>
<dbReference type="SUPFAM" id="SSF46785">
    <property type="entry name" value="Winged helix' DNA-binding domain"/>
    <property type="match status" value="1"/>
</dbReference>
<dbReference type="FunFam" id="3.40.190.290:FF:000012">
    <property type="entry name" value="Transcriptional regulator, LysR family"/>
    <property type="match status" value="1"/>
</dbReference>
<sequence length="297" mass="33548">MFRENVSDLVAFITVAREGSFTRAAVRLGVSQPALSQAMRGLEERLGLRLLNRTTRSVAPTEAGERLLRSIEPQFAQIEGSLLALTQLRDKPSGIVRITSTQHAAETVLWPRLSKVMRDYPDITIELVTDEGLTDIVSARFDAGVRVGEFVEKDMIAVRIGPEMRQAIVGTPDYFKTHPVPKRPEDLTNHRCINLRRVTRGGYFPWEFEKRGREINVRVEGQVAVNSLELARNAVLDGLGLAYLPEDLVEEQIARKQLVRVLEDWCEPYPGYHLYYPSSRQHAPAFAVVLEALRFRG</sequence>
<dbReference type="InterPro" id="IPR036388">
    <property type="entry name" value="WH-like_DNA-bd_sf"/>
</dbReference>
<dbReference type="AlphaFoldDB" id="A0A1B2ER53"/>
<dbReference type="Pfam" id="PF03466">
    <property type="entry name" value="LysR_substrate"/>
    <property type="match status" value="1"/>
</dbReference>
<dbReference type="SUPFAM" id="SSF53850">
    <property type="entry name" value="Periplasmic binding protein-like II"/>
    <property type="match status" value="1"/>
</dbReference>
<keyword evidence="3" id="KW-0238">DNA-binding</keyword>
<dbReference type="Gene3D" id="1.10.10.10">
    <property type="entry name" value="Winged helix-like DNA-binding domain superfamily/Winged helix DNA-binding domain"/>
    <property type="match status" value="1"/>
</dbReference>
<dbReference type="GO" id="GO:0003700">
    <property type="term" value="F:DNA-binding transcription factor activity"/>
    <property type="evidence" value="ECO:0007669"/>
    <property type="project" value="InterPro"/>
</dbReference>
<protein>
    <submittedName>
        <fullName evidence="6">LysR family transcriptional regulator</fullName>
    </submittedName>
</protein>
<evidence type="ECO:0000259" key="5">
    <source>
        <dbReference type="PROSITE" id="PS50931"/>
    </source>
</evidence>
<gene>
    <name evidence="6" type="ORF">BB934_29675</name>
</gene>
<evidence type="ECO:0000256" key="2">
    <source>
        <dbReference type="ARBA" id="ARBA00023015"/>
    </source>
</evidence>
<evidence type="ECO:0000256" key="3">
    <source>
        <dbReference type="ARBA" id="ARBA00023125"/>
    </source>
</evidence>
<dbReference type="KEGG" id="moc:BB934_29675"/>
<organism evidence="6">
    <name type="scientific">Microvirga ossetica</name>
    <dbReference type="NCBI Taxonomy" id="1882682"/>
    <lineage>
        <taxon>Bacteria</taxon>
        <taxon>Pseudomonadati</taxon>
        <taxon>Pseudomonadota</taxon>
        <taxon>Alphaproteobacteria</taxon>
        <taxon>Hyphomicrobiales</taxon>
        <taxon>Methylobacteriaceae</taxon>
        <taxon>Microvirga</taxon>
    </lineage>
</organism>
<dbReference type="PANTHER" id="PTHR30537:SF1">
    <property type="entry name" value="HTH-TYPE TRANSCRIPTIONAL REGULATOR PGRR"/>
    <property type="match status" value="1"/>
</dbReference>
<dbReference type="InterPro" id="IPR058163">
    <property type="entry name" value="LysR-type_TF_proteobact-type"/>
</dbReference>
<geneLocation type="plasmid" evidence="6">
    <name>unnamed1</name>
</geneLocation>
<accession>A0A1B2ER53</accession>
<keyword evidence="4" id="KW-0804">Transcription</keyword>
<dbReference type="FunFam" id="1.10.10.10:FF:000001">
    <property type="entry name" value="LysR family transcriptional regulator"/>
    <property type="match status" value="1"/>
</dbReference>
<dbReference type="Gene3D" id="3.40.190.290">
    <property type="match status" value="1"/>
</dbReference>
<name>A0A1B2ER53_9HYPH</name>
<reference evidence="6" key="1">
    <citation type="submission" date="2016-07" db="EMBL/GenBank/DDBJ databases">
        <title>Microvirga ossetica sp. nov. a new species of rhizobia isolated from root nodules of the legume species Vicia alpestris Steven originated from North Ossetia region in the Caucasus.</title>
        <authorList>
            <person name="Safronova V.I."/>
            <person name="Kuznetsova I.G."/>
            <person name="Sazanova A.L."/>
            <person name="Belimov A."/>
            <person name="Andronov E."/>
            <person name="Osledkin Y.S."/>
            <person name="Onishchuk O.P."/>
            <person name="Kurchak O.N."/>
            <person name="Shaposhnikov A.I."/>
            <person name="Willems A."/>
            <person name="Tikhonovich I.A."/>
        </authorList>
    </citation>
    <scope>NUCLEOTIDE SEQUENCE [LARGE SCALE GENOMIC DNA]</scope>
    <source>
        <strain evidence="6">V5/3M</strain>
        <plasmid evidence="6">unnamed1</plasmid>
    </source>
</reference>